<proteinExistence type="predicted"/>
<protein>
    <submittedName>
        <fullName evidence="1">Uncharacterized protein</fullName>
    </submittedName>
</protein>
<accession>A0A2K3NGG8</accession>
<reference evidence="1 2" key="2">
    <citation type="journal article" date="2017" name="Front. Plant Sci.">
        <title>Gene Classification and Mining of Molecular Markers Useful in Red Clover (Trifolium pratense) Breeding.</title>
        <authorList>
            <person name="Istvanek J."/>
            <person name="Dluhosova J."/>
            <person name="Dluhos P."/>
            <person name="Patkova L."/>
            <person name="Nedelnik J."/>
            <person name="Repkova J."/>
        </authorList>
    </citation>
    <scope>NUCLEOTIDE SEQUENCE [LARGE SCALE GENOMIC DNA]</scope>
    <source>
        <strain evidence="2">cv. Tatra</strain>
        <tissue evidence="1">Young leaves</tissue>
    </source>
</reference>
<name>A0A2K3NGG8_TRIPR</name>
<gene>
    <name evidence="1" type="ORF">L195_g025429</name>
</gene>
<organism evidence="1 2">
    <name type="scientific">Trifolium pratense</name>
    <name type="common">Red clover</name>
    <dbReference type="NCBI Taxonomy" id="57577"/>
    <lineage>
        <taxon>Eukaryota</taxon>
        <taxon>Viridiplantae</taxon>
        <taxon>Streptophyta</taxon>
        <taxon>Embryophyta</taxon>
        <taxon>Tracheophyta</taxon>
        <taxon>Spermatophyta</taxon>
        <taxon>Magnoliopsida</taxon>
        <taxon>eudicotyledons</taxon>
        <taxon>Gunneridae</taxon>
        <taxon>Pentapetalae</taxon>
        <taxon>rosids</taxon>
        <taxon>fabids</taxon>
        <taxon>Fabales</taxon>
        <taxon>Fabaceae</taxon>
        <taxon>Papilionoideae</taxon>
        <taxon>50 kb inversion clade</taxon>
        <taxon>NPAAA clade</taxon>
        <taxon>Hologalegina</taxon>
        <taxon>IRL clade</taxon>
        <taxon>Trifolieae</taxon>
        <taxon>Trifolium</taxon>
    </lineage>
</organism>
<evidence type="ECO:0000313" key="1">
    <source>
        <dbReference type="EMBL" id="PNY02124.1"/>
    </source>
</evidence>
<reference evidence="1 2" key="1">
    <citation type="journal article" date="2014" name="Am. J. Bot.">
        <title>Genome assembly and annotation for red clover (Trifolium pratense; Fabaceae).</title>
        <authorList>
            <person name="Istvanek J."/>
            <person name="Jaros M."/>
            <person name="Krenek A."/>
            <person name="Repkova J."/>
        </authorList>
    </citation>
    <scope>NUCLEOTIDE SEQUENCE [LARGE SCALE GENOMIC DNA]</scope>
    <source>
        <strain evidence="2">cv. Tatra</strain>
        <tissue evidence="1">Young leaves</tissue>
    </source>
</reference>
<comment type="caution">
    <text evidence="1">The sequence shown here is derived from an EMBL/GenBank/DDBJ whole genome shotgun (WGS) entry which is preliminary data.</text>
</comment>
<dbReference type="Proteomes" id="UP000236291">
    <property type="component" value="Unassembled WGS sequence"/>
</dbReference>
<evidence type="ECO:0000313" key="2">
    <source>
        <dbReference type="Proteomes" id="UP000236291"/>
    </source>
</evidence>
<dbReference type="AlphaFoldDB" id="A0A2K3NGG8"/>
<dbReference type="EMBL" id="ASHM01020955">
    <property type="protein sequence ID" value="PNY02124.1"/>
    <property type="molecule type" value="Genomic_DNA"/>
</dbReference>
<sequence>KLAESSTPQDVVSPPKVVRREKKIAFADEAGGRLCQGSVKDCCCLTPYNKVVGAAVVEIQIYGSNVVTRDRLEIHNTFGSDQGEFWAPTLGDLNLT</sequence>
<feature type="non-terminal residue" evidence="1">
    <location>
        <position position="1"/>
    </location>
</feature>